<reference evidence="1 2" key="1">
    <citation type="journal article" date="2015" name="Nature">
        <title>rRNA introns, odd ribosomes, and small enigmatic genomes across a large radiation of phyla.</title>
        <authorList>
            <person name="Brown C.T."/>
            <person name="Hug L.A."/>
            <person name="Thomas B.C."/>
            <person name="Sharon I."/>
            <person name="Castelle C.J."/>
            <person name="Singh A."/>
            <person name="Wilkins M.J."/>
            <person name="Williams K.H."/>
            <person name="Banfield J.F."/>
        </authorList>
    </citation>
    <scope>NUCLEOTIDE SEQUENCE [LARGE SCALE GENOMIC DNA]</scope>
</reference>
<evidence type="ECO:0008006" key="3">
    <source>
        <dbReference type="Google" id="ProtNLM"/>
    </source>
</evidence>
<accession>A0A0G1L2S8</accession>
<comment type="caution">
    <text evidence="1">The sequence shown here is derived from an EMBL/GenBank/DDBJ whole genome shotgun (WGS) entry which is preliminary data.</text>
</comment>
<dbReference type="AlphaFoldDB" id="A0A0G1L2S8"/>
<evidence type="ECO:0000313" key="2">
    <source>
        <dbReference type="Proteomes" id="UP000034368"/>
    </source>
</evidence>
<dbReference type="InterPro" id="IPR009000">
    <property type="entry name" value="Transl_B-barrel_sf"/>
</dbReference>
<dbReference type="SUPFAM" id="SSF50447">
    <property type="entry name" value="Translation proteins"/>
    <property type="match status" value="1"/>
</dbReference>
<proteinExistence type="predicted"/>
<name>A0A0G1L2S8_9BACT</name>
<evidence type="ECO:0000313" key="1">
    <source>
        <dbReference type="EMBL" id="KKT90035.1"/>
    </source>
</evidence>
<protein>
    <recommendedName>
        <fullName evidence="3">Translation elongation factor-like protein</fullName>
    </recommendedName>
</protein>
<dbReference type="EMBL" id="LCKD01000008">
    <property type="protein sequence ID" value="KKT90035.1"/>
    <property type="molecule type" value="Genomic_DNA"/>
</dbReference>
<dbReference type="Gene3D" id="2.40.30.10">
    <property type="entry name" value="Translation factors"/>
    <property type="match status" value="1"/>
</dbReference>
<gene>
    <name evidence="1" type="ORF">UW90_C0008G0024</name>
</gene>
<dbReference type="Proteomes" id="UP000034368">
    <property type="component" value="Unassembled WGS sequence"/>
</dbReference>
<organism evidence="1 2">
    <name type="scientific">Candidatus Yanofskybacteria bacterium GW2011_GWB1_45_11</name>
    <dbReference type="NCBI Taxonomy" id="1619026"/>
    <lineage>
        <taxon>Bacteria</taxon>
        <taxon>Candidatus Yanofskyibacteriota</taxon>
    </lineage>
</organism>
<sequence>MKKVGTVTHYYGKIGVAIIDLESTLNVGDNIKFQGHGADFSQVVGSMQIDHKEVAKAKKGETVGLKVDQKADSGAEVYVE</sequence>